<reference evidence="5 6" key="1">
    <citation type="submission" date="2024-10" db="EMBL/GenBank/DDBJ databases">
        <title>Updated reference genomes for cyclostephanoid diatoms.</title>
        <authorList>
            <person name="Roberts W.R."/>
            <person name="Alverson A.J."/>
        </authorList>
    </citation>
    <scope>NUCLEOTIDE SEQUENCE [LARGE SCALE GENOMIC DNA]</scope>
    <source>
        <strain evidence="5 6">AJA228-03</strain>
    </source>
</reference>
<dbReference type="Pfam" id="PF00211">
    <property type="entry name" value="Guanylate_cyc"/>
    <property type="match status" value="2"/>
</dbReference>
<dbReference type="SUPFAM" id="SSF55073">
    <property type="entry name" value="Nucleotide cyclase"/>
    <property type="match status" value="2"/>
</dbReference>
<feature type="region of interest" description="Disordered" evidence="3">
    <location>
        <begin position="549"/>
        <end position="577"/>
    </location>
</feature>
<dbReference type="Gene3D" id="3.30.70.1230">
    <property type="entry name" value="Nucleotide cyclase"/>
    <property type="match status" value="2"/>
</dbReference>
<evidence type="ECO:0000259" key="4">
    <source>
        <dbReference type="PROSITE" id="PS50125"/>
    </source>
</evidence>
<dbReference type="InterPro" id="IPR029787">
    <property type="entry name" value="Nucleotide_cyclase"/>
</dbReference>
<keyword evidence="1" id="KW-0547">Nucleotide-binding</keyword>
<organism evidence="5 6">
    <name type="scientific">Cyclostephanos tholiformis</name>
    <dbReference type="NCBI Taxonomy" id="382380"/>
    <lineage>
        <taxon>Eukaryota</taxon>
        <taxon>Sar</taxon>
        <taxon>Stramenopiles</taxon>
        <taxon>Ochrophyta</taxon>
        <taxon>Bacillariophyta</taxon>
        <taxon>Coscinodiscophyceae</taxon>
        <taxon>Thalassiosirophycidae</taxon>
        <taxon>Stephanodiscales</taxon>
        <taxon>Stephanodiscaceae</taxon>
        <taxon>Cyclostephanos</taxon>
    </lineage>
</organism>
<dbReference type="Pfam" id="PF00233">
    <property type="entry name" value="PDEase_I"/>
    <property type="match status" value="1"/>
</dbReference>
<dbReference type="InterPro" id="IPR001054">
    <property type="entry name" value="A/G_cyclase"/>
</dbReference>
<keyword evidence="2" id="KW-0067">ATP-binding</keyword>
<dbReference type="CDD" id="cd07302">
    <property type="entry name" value="CHD"/>
    <property type="match status" value="1"/>
</dbReference>
<dbReference type="PANTHER" id="PTHR16305">
    <property type="entry name" value="TESTICULAR SOLUBLE ADENYLYL CYCLASE"/>
    <property type="match status" value="1"/>
</dbReference>
<sequence>MPLRGLSETPYVAAVVGGGGGTESTEIFDAENNNEPPRAAAEANRRDINAAKFDAWVDLGRHVPSSPGISNRDEAIERNSCMLEDLLATALSYDAYIMNLAGSENSIDVINDADVRPRRHDRPSSSHSHQDGNRFSIPAIHIRETNDILLSPTLRMQIRKFVTYISSQYHHVGFHSFEHACHVMLSATKIVYMLQKKSPFHKLMNGENEDLNQDRKNLPEAPIPMNNHEVETKIQNLEGTIYDPWIHFTIALSALLHDVDHKGLPNAQLSAESDPIAKRYGSVECMKSYAEWNSLDIGLTLLNDEEGYGELDRVLGKNKQRLYRMITDLILCTDIASKERRDLGMKQWKNACCMEENTAKYRRRATIEMNNTSSHLHNNRNSFKLFTPEAAKAISEQIMQAADVSHTMQHFSTFTKWNKRLYHEVLAAHKCGRTLAHHERRKGHSASEIHHPKENWFESQIGFFNVYIIPLAERLDACGAFSDDDKFAPLAVQNKENWIKLGRDLTKLMVMEAECMELRPPMPVVLVDDSRKKTEVKFDTDITDYKSDENFETSSRTSPSVTSSHNSSLGGLKKGSRSISSYSSSFTESMLKWSNRNIVGVDSSVNAIVPYIFVTQLLDSFQNDVQKVSPSMRVKALQTAISKYQSDGSIQRHCGALLVVDISGFTRLSQKYPIEDFKIFINAYFTKIIDLVHSFEGDVVKFAGDALFAIWTTKKVSVDIDGSDSNVSETNRYECSHAINIEKCTACAIAINAECNNYKVSKSYSRRSSLECNNGKEVRYSFNDKNAEYEERVSVLNVHCGVSEGTMAGVDVVANNRAQFLLVGKPLKDVANAEALAAAGELVVSPSVYYSLTKTRRYSSFSSKLIFTNVGCELGLGWESGFHRVSWSDLSITADVILNHFKDRNCISNRKRECAQSLINNLVKNTYSMSEEDVISLQDNLMRLLENHRHEAARDVVGRFTAELRRVVVLFINILIEPSLPENPSDDKFLLDNLQSIYSIIAESVSSRSGQIRQFIYDDKGTVLIASFGLRGSVLLNAADIALDAAREAQSKLLDIMDVQCSIGISLGNIFCGETGSPERYEHSLLGPEVNLAARLMAKSKPGQINCDEEFKNHTGPKHTFAISGTHKLKGYSKPVPFFMPVQYKSDVEYEEQDDIASFLMQKVVGLDLVLDIVKNRGLICNMMRHRVIIIKGDEVTGKEAFIHGILKELSVNSCSVILDANRCFHDEPFYSFIPIITKAILSFAAPRERLLLLKKSQMRSSVLSSFLANDAFKANAFPTWADMVPDHLMPYLGLVNEFIYRGFPIFKSSSEAALLKDSEKVEKCAEVLCALIIRYLELRQSHGILSIPEMEALDIYSKKLLRQILSSEANLLLIGGVDNSFPSCDEEDTMDNILACILGKELDLKVDLINLDLLDVNSTFDLFTWSLRRNFTREELDIIHQSEVLDKIFAICGGMPHATTGLANTFCSQFKKQFHDDEGERTVNLLEFTHTFLDDTPTDFQEIICYRLDQMKPEEQMLLKVCSVAGFGQYSFSQNLLENIVLGISRGDGEDKLIMEKYSDNDNESENNDFNESGMGLLSVMACDVPYSAVASEDSGYLNYMLQGDNFKEILESLVAHNYLKEINVEMSDLGSMDSVMYRFRNDHEQSVINGLMLNDQKRRMHFEVALHYSLTIQRGGGESFGDNESSSLSTDMTHIVPADWELLNVIAMHFDLADVPIPAMLHYYESSSALSSLGIRDRVHNRLLSAYMMLEKVLQHASTKYVKIEESKDQRREVASQMIRTIRGDQLKDNSAVLAKLTKEHLRLAFRGDIDAFKQSLTVLIKFAQSVGTIEKEGYLFGSELYSQAIQMLLLVLDDDVFANLTTYLSSFLGQVDIKKCTKIKTRDEDSPDDDSSLGESCFDEDFHIDDLTVSFPAFSGLLTFFYYSPMGANQVQETFLANLFAALAQEAKQTLHVLRTKCILSHLYLKHGNEEKGLEESEEIKVIYDHDQYSLDLVKTYGMDWAILNVATMASTYLFKGQFAAAYENIEFLKTQMAKLDEFASSTKATTKGIISSFYLLLLDFENAADSSSGLKATTYNYFYMPVGILQEELSNRELALSQHTPFDSSACDFDLLSVLSPDWSSDGVHQGQNLQTAYINYPPPSIRSMMHQGAETLSDRGVEALRAALCATEIRNFELQPNKNADTTRKQLNYCQAGLIHLNQSLGQHDATNHERRKNYLMCLYQQAELLFWHQALISKLMSFAESADDILGISGTEMDIAKKSLDKCKELSENMYPFMQLMIGKRYIELGLDTEGGEDLIHHALTSVDDADSSILSRLGFVSARC</sequence>
<dbReference type="SUPFAM" id="SSF109604">
    <property type="entry name" value="HD-domain/PDEase-like"/>
    <property type="match status" value="1"/>
</dbReference>
<dbReference type="GO" id="GO:0005524">
    <property type="term" value="F:ATP binding"/>
    <property type="evidence" value="ECO:0007669"/>
    <property type="project" value="UniProtKB-KW"/>
</dbReference>
<feature type="domain" description="Guanylate cyclase" evidence="4">
    <location>
        <begin position="968"/>
        <end position="1097"/>
    </location>
</feature>
<keyword evidence="6" id="KW-1185">Reference proteome</keyword>
<dbReference type="InterPro" id="IPR036971">
    <property type="entry name" value="PDEase_catalytic_dom_sf"/>
</dbReference>
<evidence type="ECO:0000256" key="1">
    <source>
        <dbReference type="ARBA" id="ARBA00022741"/>
    </source>
</evidence>
<evidence type="ECO:0000256" key="2">
    <source>
        <dbReference type="ARBA" id="ARBA00022840"/>
    </source>
</evidence>
<gene>
    <name evidence="5" type="ORF">ACHAXA_008939</name>
</gene>
<dbReference type="EMBL" id="JALLPB020000221">
    <property type="protein sequence ID" value="KAL3812033.1"/>
    <property type="molecule type" value="Genomic_DNA"/>
</dbReference>
<dbReference type="Proteomes" id="UP001530377">
    <property type="component" value="Unassembled WGS sequence"/>
</dbReference>
<proteinExistence type="predicted"/>
<name>A0ABD3RGN9_9STRA</name>
<comment type="caution">
    <text evidence="5">The sequence shown here is derived from an EMBL/GenBank/DDBJ whole genome shotgun (WGS) entry which is preliminary data.</text>
</comment>
<protein>
    <recommendedName>
        <fullName evidence="4">Guanylate cyclase domain-containing protein</fullName>
    </recommendedName>
</protein>
<evidence type="ECO:0000256" key="3">
    <source>
        <dbReference type="SAM" id="MobiDB-lite"/>
    </source>
</evidence>
<evidence type="ECO:0000313" key="6">
    <source>
        <dbReference type="Proteomes" id="UP001530377"/>
    </source>
</evidence>
<dbReference type="Gene3D" id="1.10.1300.10">
    <property type="entry name" value="3'5'-cyclic nucleotide phosphodiesterase, catalytic domain"/>
    <property type="match status" value="1"/>
</dbReference>
<evidence type="ECO:0000313" key="5">
    <source>
        <dbReference type="EMBL" id="KAL3812033.1"/>
    </source>
</evidence>
<accession>A0ABD3RGN9</accession>
<dbReference type="InterPro" id="IPR002073">
    <property type="entry name" value="PDEase_catalytic_dom"/>
</dbReference>
<dbReference type="PROSITE" id="PS50125">
    <property type="entry name" value="GUANYLATE_CYCLASE_2"/>
    <property type="match status" value="2"/>
</dbReference>
<dbReference type="PANTHER" id="PTHR16305:SF28">
    <property type="entry name" value="GUANYLATE CYCLASE DOMAIN-CONTAINING PROTEIN"/>
    <property type="match status" value="1"/>
</dbReference>
<feature type="domain" description="Guanylate cyclase" evidence="4">
    <location>
        <begin position="656"/>
        <end position="710"/>
    </location>
</feature>
<feature type="compositionally biased region" description="Low complexity" evidence="3">
    <location>
        <begin position="553"/>
        <end position="577"/>
    </location>
</feature>